<dbReference type="CDD" id="cd01337">
    <property type="entry name" value="MDH_glyoxysomal_mitochondrial"/>
    <property type="match status" value="1"/>
</dbReference>
<evidence type="ECO:0000259" key="16">
    <source>
        <dbReference type="Pfam" id="PF02866"/>
    </source>
</evidence>
<protein>
    <recommendedName>
        <fullName evidence="5 10">Malate dehydrogenase</fullName>
        <ecNumber evidence="4 10">1.1.1.37</ecNumber>
    </recommendedName>
</protein>
<evidence type="ECO:0000256" key="2">
    <source>
        <dbReference type="ARBA" id="ARBA00008824"/>
    </source>
</evidence>
<evidence type="ECO:0000256" key="8">
    <source>
        <dbReference type="ARBA" id="ARBA00023027"/>
    </source>
</evidence>
<gene>
    <name evidence="10" type="primary">mdh</name>
    <name evidence="17" type="ORF">BTO08_00070</name>
</gene>
<evidence type="ECO:0000259" key="15">
    <source>
        <dbReference type="Pfam" id="PF00056"/>
    </source>
</evidence>
<feature type="binding site" evidence="10 13">
    <location>
        <begin position="117"/>
        <end position="119"/>
    </location>
    <ligand>
        <name>NAD(+)</name>
        <dbReference type="ChEBI" id="CHEBI:57540"/>
    </ligand>
</feature>
<feature type="binding site" evidence="10 12">
    <location>
        <position position="119"/>
    </location>
    <ligand>
        <name>substrate</name>
    </ligand>
</feature>
<evidence type="ECO:0000256" key="6">
    <source>
        <dbReference type="ARBA" id="ARBA00022532"/>
    </source>
</evidence>
<dbReference type="InterPro" id="IPR001557">
    <property type="entry name" value="L-lactate/malate_DH"/>
</dbReference>
<evidence type="ECO:0000256" key="14">
    <source>
        <dbReference type="RuleBase" id="RU000422"/>
    </source>
</evidence>
<feature type="binding site" evidence="10 12">
    <location>
        <position position="153"/>
    </location>
    <ligand>
        <name>substrate</name>
    </ligand>
</feature>
<dbReference type="GO" id="GO:0030060">
    <property type="term" value="F:L-malate dehydrogenase (NAD+) activity"/>
    <property type="evidence" value="ECO:0007669"/>
    <property type="project" value="UniProtKB-UniRule"/>
</dbReference>
<dbReference type="InterPro" id="IPR023958">
    <property type="entry name" value="Malate_DH_type1_bac"/>
</dbReference>
<evidence type="ECO:0000256" key="13">
    <source>
        <dbReference type="PIRSR" id="PIRSR000102-3"/>
    </source>
</evidence>
<dbReference type="SUPFAM" id="SSF56327">
    <property type="entry name" value="LDH C-terminal domain-like"/>
    <property type="match status" value="1"/>
</dbReference>
<dbReference type="InterPro" id="IPR022383">
    <property type="entry name" value="Lactate/malate_DH_C"/>
</dbReference>
<dbReference type="InterPro" id="IPR001252">
    <property type="entry name" value="Malate_DH_AS"/>
</dbReference>
<dbReference type="RefSeq" id="WP_105059411.1">
    <property type="nucleotide sequence ID" value="NZ_MSCJ01000001.1"/>
</dbReference>
<comment type="catalytic activity">
    <reaction evidence="9 10 14">
        <text>(S)-malate + NAD(+) = oxaloacetate + NADH + H(+)</text>
        <dbReference type="Rhea" id="RHEA:21432"/>
        <dbReference type="ChEBI" id="CHEBI:15378"/>
        <dbReference type="ChEBI" id="CHEBI:15589"/>
        <dbReference type="ChEBI" id="CHEBI:16452"/>
        <dbReference type="ChEBI" id="CHEBI:57540"/>
        <dbReference type="ChEBI" id="CHEBI:57945"/>
        <dbReference type="EC" id="1.1.1.37"/>
    </reaction>
</comment>
<dbReference type="GO" id="GO:0006108">
    <property type="term" value="P:malate metabolic process"/>
    <property type="evidence" value="ECO:0007669"/>
    <property type="project" value="InterPro"/>
</dbReference>
<dbReference type="Pfam" id="PF00056">
    <property type="entry name" value="Ldh_1_N"/>
    <property type="match status" value="1"/>
</dbReference>
<sequence>MKVAVIGAAGGIGQALALLLKNHLPAGSDLALYDIAPVTPGVAADLSHIPTPVSIKGYAGEDPTPALEGADVVLISAGVARKPGMDRADLFNVNAGIVKSLAEKIAVVCPDACIGIITNPVNTTVPIAADVLKKAGVYNKRKLFGITTLDVIRSETFVAELKGKSPCDIRVPVIGGHSGVTILPLLSQVEGVEFTDEEVKALTPRIQNAGTEVVEAKAGGGSATLSMGQAACRFGLSLVRALQGEQGVVECAYVEGDGQHARFFAQPVLLGKDGIEEVMDYGSLSDFEQSAMESMLDTLKGDITLGEEFAAK</sequence>
<comment type="function">
    <text evidence="1 10">Catalyzes the reversible oxidation of malate to oxaloacetate.</text>
</comment>
<dbReference type="FunFam" id="3.90.110.10:FF:000001">
    <property type="entry name" value="Malate dehydrogenase"/>
    <property type="match status" value="1"/>
</dbReference>
<dbReference type="PANTHER" id="PTHR11540:SF16">
    <property type="entry name" value="MALATE DEHYDROGENASE, MITOCHONDRIAL"/>
    <property type="match status" value="1"/>
</dbReference>
<dbReference type="PROSITE" id="PS00068">
    <property type="entry name" value="MDH"/>
    <property type="match status" value="1"/>
</dbReference>
<dbReference type="InterPro" id="IPR001236">
    <property type="entry name" value="Lactate/malate_DH_N"/>
</dbReference>
<dbReference type="InterPro" id="IPR036291">
    <property type="entry name" value="NAD(P)-bd_dom_sf"/>
</dbReference>
<dbReference type="HAMAP" id="MF_01516">
    <property type="entry name" value="Malate_dehydrog_1"/>
    <property type="match status" value="1"/>
</dbReference>
<dbReference type="GO" id="GO:0005737">
    <property type="term" value="C:cytoplasm"/>
    <property type="evidence" value="ECO:0007669"/>
    <property type="project" value="UniProtKB-ARBA"/>
</dbReference>
<evidence type="ECO:0000313" key="17">
    <source>
        <dbReference type="EMBL" id="PQJ65931.1"/>
    </source>
</evidence>
<dbReference type="PANTHER" id="PTHR11540">
    <property type="entry name" value="MALATE AND LACTATE DEHYDROGENASE"/>
    <property type="match status" value="1"/>
</dbReference>
<proteinExistence type="inferred from homology"/>
<keyword evidence="6 10" id="KW-0816">Tricarboxylic acid cycle</keyword>
<keyword evidence="8 10" id="KW-0520">NAD</keyword>
<evidence type="ECO:0000256" key="1">
    <source>
        <dbReference type="ARBA" id="ARBA00003966"/>
    </source>
</evidence>
<dbReference type="Gene3D" id="3.40.50.720">
    <property type="entry name" value="NAD(P)-binding Rossmann-like Domain"/>
    <property type="match status" value="1"/>
</dbReference>
<dbReference type="FunFam" id="3.40.50.720:FF:000017">
    <property type="entry name" value="Malate dehydrogenase"/>
    <property type="match status" value="1"/>
</dbReference>
<evidence type="ECO:0000256" key="10">
    <source>
        <dbReference type="HAMAP-Rule" id="MF_01516"/>
    </source>
</evidence>
<comment type="caution">
    <text evidence="17">The sequence shown here is derived from an EMBL/GenBank/DDBJ whole genome shotgun (WGS) entry which is preliminary data.</text>
</comment>
<evidence type="ECO:0000256" key="9">
    <source>
        <dbReference type="ARBA" id="ARBA00048313"/>
    </source>
</evidence>
<feature type="binding site" evidence="10 13">
    <location>
        <position position="227"/>
    </location>
    <ligand>
        <name>NAD(+)</name>
        <dbReference type="ChEBI" id="CHEBI:57540"/>
    </ligand>
</feature>
<dbReference type="InterPro" id="IPR015955">
    <property type="entry name" value="Lactate_DH/Glyco_Ohase_4_C"/>
</dbReference>
<evidence type="ECO:0000256" key="4">
    <source>
        <dbReference type="ARBA" id="ARBA00012995"/>
    </source>
</evidence>
<evidence type="ECO:0000313" key="18">
    <source>
        <dbReference type="Proteomes" id="UP000238730"/>
    </source>
</evidence>
<dbReference type="Gene3D" id="3.90.110.10">
    <property type="entry name" value="Lactate dehydrogenase/glycoside hydrolase, family 4, C-terminal"/>
    <property type="match status" value="1"/>
</dbReference>
<dbReference type="Pfam" id="PF02866">
    <property type="entry name" value="Ldh_1_C"/>
    <property type="match status" value="1"/>
</dbReference>
<accession>A0A2S7VUZ6</accession>
<feature type="domain" description="Lactate/malate dehydrogenase N-terminal" evidence="15">
    <location>
        <begin position="1"/>
        <end position="145"/>
    </location>
</feature>
<dbReference type="NCBIfam" id="TIGR01772">
    <property type="entry name" value="MDH_euk_gproteo"/>
    <property type="match status" value="1"/>
</dbReference>
<dbReference type="EMBL" id="MSCJ01000001">
    <property type="protein sequence ID" value="PQJ65931.1"/>
    <property type="molecule type" value="Genomic_DNA"/>
</dbReference>
<feature type="domain" description="Lactate/malate dehydrogenase C-terminal" evidence="16">
    <location>
        <begin position="147"/>
        <end position="309"/>
    </location>
</feature>
<comment type="subunit">
    <text evidence="3 10">Homodimer.</text>
</comment>
<comment type="similarity">
    <text evidence="2 10">Belongs to the LDH/MDH superfamily. MDH type 1 family.</text>
</comment>
<feature type="binding site" evidence="10 13">
    <location>
        <position position="34"/>
    </location>
    <ligand>
        <name>NAD(+)</name>
        <dbReference type="ChEBI" id="CHEBI:57540"/>
    </ligand>
</feature>
<reference evidence="17 18" key="1">
    <citation type="submission" date="2016-12" db="EMBL/GenBank/DDBJ databases">
        <title>Diversity of luminous bacteria.</title>
        <authorList>
            <person name="Yoshizawa S."/>
            <person name="Kogure K."/>
        </authorList>
    </citation>
    <scope>NUCLEOTIDE SEQUENCE [LARGE SCALE GENOMIC DNA]</scope>
    <source>
        <strain evidence="17 18">LC1-200</strain>
    </source>
</reference>
<keyword evidence="7 10" id="KW-0560">Oxidoreductase</keyword>
<evidence type="ECO:0000256" key="3">
    <source>
        <dbReference type="ARBA" id="ARBA00011738"/>
    </source>
</evidence>
<dbReference type="PIRSF" id="PIRSF000102">
    <property type="entry name" value="Lac_mal_DH"/>
    <property type="match status" value="1"/>
</dbReference>
<feature type="binding site" evidence="10 13">
    <location>
        <begin position="7"/>
        <end position="13"/>
    </location>
    <ligand>
        <name>NAD(+)</name>
        <dbReference type="ChEBI" id="CHEBI:57540"/>
    </ligand>
</feature>
<name>A0A2S7VUZ6_PHOAN</name>
<dbReference type="OrthoDB" id="9802969at2"/>
<feature type="binding site" evidence="10 12">
    <location>
        <position position="87"/>
    </location>
    <ligand>
        <name>substrate</name>
    </ligand>
</feature>
<organism evidence="17 18">
    <name type="scientific">Photobacterium angustum</name>
    <dbReference type="NCBI Taxonomy" id="661"/>
    <lineage>
        <taxon>Bacteria</taxon>
        <taxon>Pseudomonadati</taxon>
        <taxon>Pseudomonadota</taxon>
        <taxon>Gammaproteobacteria</taxon>
        <taxon>Vibrionales</taxon>
        <taxon>Vibrionaceae</taxon>
        <taxon>Photobacterium</taxon>
    </lineage>
</organism>
<dbReference type="SUPFAM" id="SSF51735">
    <property type="entry name" value="NAD(P)-binding Rossmann-fold domains"/>
    <property type="match status" value="1"/>
</dbReference>
<dbReference type="EC" id="1.1.1.37" evidence="4 10"/>
<evidence type="ECO:0000256" key="11">
    <source>
        <dbReference type="PIRSR" id="PIRSR000102-1"/>
    </source>
</evidence>
<evidence type="ECO:0000256" key="7">
    <source>
        <dbReference type="ARBA" id="ARBA00023002"/>
    </source>
</evidence>
<feature type="active site" description="Proton acceptor" evidence="10 11">
    <location>
        <position position="177"/>
    </location>
</feature>
<dbReference type="AlphaFoldDB" id="A0A2S7VUZ6"/>
<evidence type="ECO:0000256" key="5">
    <source>
        <dbReference type="ARBA" id="ARBA00020382"/>
    </source>
</evidence>
<feature type="binding site" evidence="10 13">
    <location>
        <position position="94"/>
    </location>
    <ligand>
        <name>NAD(+)</name>
        <dbReference type="ChEBI" id="CHEBI:57540"/>
    </ligand>
</feature>
<evidence type="ECO:0000256" key="12">
    <source>
        <dbReference type="PIRSR" id="PIRSR000102-2"/>
    </source>
</evidence>
<dbReference type="GO" id="GO:0006099">
    <property type="term" value="P:tricarboxylic acid cycle"/>
    <property type="evidence" value="ECO:0007669"/>
    <property type="project" value="UniProtKB-UniRule"/>
</dbReference>
<dbReference type="Proteomes" id="UP000238730">
    <property type="component" value="Unassembled WGS sequence"/>
</dbReference>
<feature type="binding site" evidence="10 12">
    <location>
        <position position="81"/>
    </location>
    <ligand>
        <name>substrate</name>
    </ligand>
</feature>
<dbReference type="InterPro" id="IPR010097">
    <property type="entry name" value="Malate_DH_type1"/>
</dbReference>